<sequence>MTCTSYTDSPALGTTNNTKDLQTPLSAQPVPPGCIPVPTRNVPVPTDSLPVPTGRIPVPAVATMVNMLLGLIGF</sequence>
<feature type="compositionally biased region" description="Polar residues" evidence="1">
    <location>
        <begin position="1"/>
        <end position="26"/>
    </location>
</feature>
<dbReference type="EMBL" id="BKCJ011137710">
    <property type="protein sequence ID" value="GFC92464.1"/>
    <property type="molecule type" value="Genomic_DNA"/>
</dbReference>
<organism evidence="2">
    <name type="scientific">Tanacetum cinerariifolium</name>
    <name type="common">Dalmatian daisy</name>
    <name type="synonym">Chrysanthemum cinerariifolium</name>
    <dbReference type="NCBI Taxonomy" id="118510"/>
    <lineage>
        <taxon>Eukaryota</taxon>
        <taxon>Viridiplantae</taxon>
        <taxon>Streptophyta</taxon>
        <taxon>Embryophyta</taxon>
        <taxon>Tracheophyta</taxon>
        <taxon>Spermatophyta</taxon>
        <taxon>Magnoliopsida</taxon>
        <taxon>eudicotyledons</taxon>
        <taxon>Gunneridae</taxon>
        <taxon>Pentapetalae</taxon>
        <taxon>asterids</taxon>
        <taxon>campanulids</taxon>
        <taxon>Asterales</taxon>
        <taxon>Asteraceae</taxon>
        <taxon>Asteroideae</taxon>
        <taxon>Anthemideae</taxon>
        <taxon>Anthemidinae</taxon>
        <taxon>Tanacetum</taxon>
    </lineage>
</organism>
<comment type="caution">
    <text evidence="2">The sequence shown here is derived from an EMBL/GenBank/DDBJ whole genome shotgun (WGS) entry which is preliminary data.</text>
</comment>
<evidence type="ECO:0000256" key="1">
    <source>
        <dbReference type="SAM" id="MobiDB-lite"/>
    </source>
</evidence>
<gene>
    <name evidence="2" type="ORF">Tci_864434</name>
</gene>
<reference evidence="2" key="1">
    <citation type="journal article" date="2019" name="Sci. Rep.">
        <title>Draft genome of Tanacetum cinerariifolium, the natural source of mosquito coil.</title>
        <authorList>
            <person name="Yamashiro T."/>
            <person name="Shiraishi A."/>
            <person name="Satake H."/>
            <person name="Nakayama K."/>
        </authorList>
    </citation>
    <scope>NUCLEOTIDE SEQUENCE</scope>
</reference>
<evidence type="ECO:0000313" key="2">
    <source>
        <dbReference type="EMBL" id="GFC92464.1"/>
    </source>
</evidence>
<proteinExistence type="predicted"/>
<name>A0A699S4U4_TANCI</name>
<feature type="region of interest" description="Disordered" evidence="1">
    <location>
        <begin position="1"/>
        <end position="53"/>
    </location>
</feature>
<protein>
    <submittedName>
        <fullName evidence="2">Uncharacterized protein</fullName>
    </submittedName>
</protein>
<accession>A0A699S4U4</accession>
<dbReference type="AlphaFoldDB" id="A0A699S4U4"/>